<dbReference type="Pfam" id="PF00501">
    <property type="entry name" value="AMP-binding"/>
    <property type="match status" value="1"/>
</dbReference>
<dbReference type="PANTHER" id="PTHR45527">
    <property type="entry name" value="NONRIBOSOMAL PEPTIDE SYNTHETASE"/>
    <property type="match status" value="1"/>
</dbReference>
<dbReference type="PANTHER" id="PTHR45527:SF1">
    <property type="entry name" value="FATTY ACID SYNTHASE"/>
    <property type="match status" value="1"/>
</dbReference>
<dbReference type="InterPro" id="IPR023213">
    <property type="entry name" value="CAT-like_dom_sf"/>
</dbReference>
<organism evidence="3 4">
    <name type="scientific">Bacillus arachidis</name>
    <dbReference type="NCBI Taxonomy" id="2819290"/>
    <lineage>
        <taxon>Bacteria</taxon>
        <taxon>Bacillati</taxon>
        <taxon>Bacillota</taxon>
        <taxon>Bacilli</taxon>
        <taxon>Bacillales</taxon>
        <taxon>Bacillaceae</taxon>
        <taxon>Bacillus</taxon>
    </lineage>
</organism>
<evidence type="ECO:0000313" key="4">
    <source>
        <dbReference type="Proteomes" id="UP000677611"/>
    </source>
</evidence>
<comment type="caution">
    <text evidence="3">The sequence shown here is derived from an EMBL/GenBank/DDBJ whole genome shotgun (WGS) entry which is preliminary data.</text>
</comment>
<dbReference type="Pfam" id="PF00550">
    <property type="entry name" value="PP-binding"/>
    <property type="match status" value="1"/>
</dbReference>
<gene>
    <name evidence="3" type="ORF">J4P90_11670</name>
</gene>
<dbReference type="InterPro" id="IPR009081">
    <property type="entry name" value="PP-bd_ACP"/>
</dbReference>
<dbReference type="InterPro" id="IPR045851">
    <property type="entry name" value="AMP-bd_C_sf"/>
</dbReference>
<sequence>MNKEYKLSEGQKGLWKIQTANPQSTAYNTYFSAKIESDIDVYDLQKVSDLISVKHPILCARFIEKNGEILQTVNENNRVSFETYTFINEQEVRDFFNIEANKLIDLKNGPLSRFIVATTDDNNKYVLLITHHIVVDYWSLIVILKEIASIYKQMRNNEDFSLVANDCSFFDHIEMLDEYKTTDKYKKSLDYWKERLHKGVEELQLPFGKSRDMLKSETAESIVLQLDKDLTEKIYSESFKMGVTPFSFLLANYHIALSYYFDNNNIATGVPFLGRHSKKHLDKIGYYVNTLPVNCLVNDTQSFAEYANLVQRDVRKIFSNQRVSYQELIEKYNDQGNSANQPLYQTMFVLEKARTSDFEGASLFFAGVEGITLDMGEIKFSSFPLLKKFAQSDLTCIFEKVNTSLHGVIQYNASHMTKEFMESFLNFYKNILDVTTSQPDKQIAELKVLLTKDVELIDRTNEHTDNPMGDLYHKGGVSYYLEKQFNKVPDQIAIITENHSVTYKELNYKSASIGKVLLSHPAQQTRRRALICCDKAIHSIYSIIAATRSGYSYILLDKGTPLTRVNEIIHQTSPEVILFDEGSSNVLKELRIPSDILTLNISRIEDSTDMLFESVYADDQDELYCVFTSGSSGNPKGISIPNDGVLRLVLNPNYCKLSNQNVIAQMNNLGFDATTFEIWGAFLNGAKLVLIEKEDLLSPDVLKEKISHNGVDTLFITTSLFNQYSTAESSPFKGVKQILFGGEKVNLDCVKKFSKNLPGCQFIHVYGPSETTTFATFHKIHDVESYDEDMPIGIPISDTVIDIRSQDGTHNLPIGVVGEMYIGGKGLANEYLNLEEETQRKFISIKLENGDIARLYRSGDLAYRNTQGEIVYCGRKDMQEKIRGFRVELTDIKKKIDKDITVEDSYITTVQDEFGQKQIVAYIKPFEINRFDLSITKDTLKRLLPEYMIPSYFVIVEKFALTKNGKIDKNNLPKLVIHQENVKYEAPITETERIISEIWCDILGRKKVSCIAEFFEVGGHSLLAMKIKMNMEERFSIKVAWEEFYTLTTIRKMAENIDKILLSGQNEQLSMPKIKRRARNKV</sequence>
<dbReference type="InterPro" id="IPR000873">
    <property type="entry name" value="AMP-dep_synth/lig_dom"/>
</dbReference>
<proteinExistence type="predicted"/>
<accession>A0ABS3NZ91</accession>
<dbReference type="Gene3D" id="3.40.50.980">
    <property type="match status" value="2"/>
</dbReference>
<comment type="cofactor">
    <cofactor evidence="1">
        <name>pantetheine 4'-phosphate</name>
        <dbReference type="ChEBI" id="CHEBI:47942"/>
    </cofactor>
</comment>
<dbReference type="SUPFAM" id="SSF52777">
    <property type="entry name" value="CoA-dependent acyltransferases"/>
    <property type="match status" value="2"/>
</dbReference>
<evidence type="ECO:0000313" key="3">
    <source>
        <dbReference type="EMBL" id="MBO1625890.1"/>
    </source>
</evidence>
<dbReference type="SUPFAM" id="SSF47336">
    <property type="entry name" value="ACP-like"/>
    <property type="match status" value="1"/>
</dbReference>
<dbReference type="InterPro" id="IPR036736">
    <property type="entry name" value="ACP-like_sf"/>
</dbReference>
<dbReference type="Proteomes" id="UP000677611">
    <property type="component" value="Unassembled WGS sequence"/>
</dbReference>
<feature type="domain" description="Carrier" evidence="2">
    <location>
        <begin position="986"/>
        <end position="1061"/>
    </location>
</feature>
<dbReference type="RefSeq" id="WP_208017759.1">
    <property type="nucleotide sequence ID" value="NZ_JAGDQJ010000013.1"/>
</dbReference>
<dbReference type="Gene3D" id="3.30.559.30">
    <property type="entry name" value="Nonribosomal peptide synthetase, condensation domain"/>
    <property type="match status" value="1"/>
</dbReference>
<protein>
    <submittedName>
        <fullName evidence="3">AMP-binding protein</fullName>
    </submittedName>
</protein>
<dbReference type="Gene3D" id="2.30.38.10">
    <property type="entry name" value="Luciferase, Domain 3"/>
    <property type="match status" value="1"/>
</dbReference>
<evidence type="ECO:0000256" key="1">
    <source>
        <dbReference type="ARBA" id="ARBA00001957"/>
    </source>
</evidence>
<keyword evidence="4" id="KW-1185">Reference proteome</keyword>
<dbReference type="Gene3D" id="3.30.559.10">
    <property type="entry name" value="Chloramphenicol acetyltransferase-like domain"/>
    <property type="match status" value="1"/>
</dbReference>
<dbReference type="Pfam" id="PF00668">
    <property type="entry name" value="Condensation"/>
    <property type="match status" value="1"/>
</dbReference>
<evidence type="ECO:0000259" key="2">
    <source>
        <dbReference type="PROSITE" id="PS50075"/>
    </source>
</evidence>
<dbReference type="EMBL" id="JAGDQJ010000013">
    <property type="protein sequence ID" value="MBO1625890.1"/>
    <property type="molecule type" value="Genomic_DNA"/>
</dbReference>
<reference evidence="3 4" key="1">
    <citation type="submission" date="2021-03" db="EMBL/GenBank/DDBJ databases">
        <title>Identification of novel Bacillus strains.</title>
        <authorList>
            <person name="Xiao Z."/>
            <person name="Li Y."/>
            <person name="Shen J."/>
        </authorList>
    </citation>
    <scope>NUCLEOTIDE SEQUENCE [LARGE SCALE GENOMIC DNA]</scope>
    <source>
        <strain evidence="3 4">SY8</strain>
    </source>
</reference>
<name>A0ABS3NZ91_9BACI</name>
<dbReference type="SUPFAM" id="SSF56801">
    <property type="entry name" value="Acetyl-CoA synthetase-like"/>
    <property type="match status" value="1"/>
</dbReference>
<dbReference type="InterPro" id="IPR001242">
    <property type="entry name" value="Condensation_dom"/>
</dbReference>
<dbReference type="Gene3D" id="1.10.1200.10">
    <property type="entry name" value="ACP-like"/>
    <property type="match status" value="1"/>
</dbReference>
<dbReference type="PROSITE" id="PS50075">
    <property type="entry name" value="CARRIER"/>
    <property type="match status" value="1"/>
</dbReference>
<dbReference type="Gene3D" id="3.30.300.30">
    <property type="match status" value="1"/>
</dbReference>